<dbReference type="AlphaFoldDB" id="S0F8C9"/>
<proteinExistence type="predicted"/>
<name>S0F8C9_9BACT</name>
<gene>
    <name evidence="1" type="ORF">BACCOPRO_01885</name>
</gene>
<sequence length="77" mass="8914">MPALPFIHIILTGIHFCCEEIFSRGERSFHALPERYQSVRSETSAGPEKNVCTLREFLPDETTVSSRENNSFIKWKK</sequence>
<evidence type="ECO:0000313" key="1">
    <source>
        <dbReference type="EMBL" id="EEF76385.1"/>
    </source>
</evidence>
<reference evidence="1 2" key="1">
    <citation type="submission" date="2008-12" db="EMBL/GenBank/DDBJ databases">
        <authorList>
            <person name="Fulton L."/>
            <person name="Clifton S."/>
            <person name="Fulton B."/>
            <person name="Xu J."/>
            <person name="Minx P."/>
            <person name="Pepin K.H."/>
            <person name="Johnson M."/>
            <person name="Bhonagiri V."/>
            <person name="Nash W.E."/>
            <person name="Mardis E.R."/>
            <person name="Wilson R.K."/>
        </authorList>
    </citation>
    <scope>NUCLEOTIDE SEQUENCE [LARGE SCALE GENOMIC DNA]</scope>
    <source>
        <strain evidence="1 2">DSM 18228</strain>
    </source>
</reference>
<evidence type="ECO:0000313" key="2">
    <source>
        <dbReference type="Proteomes" id="UP000014073"/>
    </source>
</evidence>
<dbReference type="Proteomes" id="UP000014073">
    <property type="component" value="Unassembled WGS sequence"/>
</dbReference>
<comment type="caution">
    <text evidence="1">The sequence shown here is derived from an EMBL/GenBank/DDBJ whole genome shotgun (WGS) entry which is preliminary data.</text>
</comment>
<dbReference type="HOGENOM" id="CLU_2630694_0_0_10"/>
<keyword evidence="2" id="KW-1185">Reference proteome</keyword>
<dbReference type="EMBL" id="ACBW01000138">
    <property type="protein sequence ID" value="EEF76385.1"/>
    <property type="molecule type" value="Genomic_DNA"/>
</dbReference>
<accession>S0F8C9</accession>
<organism evidence="1 2">
    <name type="scientific">Phocaeicola coprophilus DSM 18228 = JCM 13818</name>
    <dbReference type="NCBI Taxonomy" id="547042"/>
    <lineage>
        <taxon>Bacteria</taxon>
        <taxon>Pseudomonadati</taxon>
        <taxon>Bacteroidota</taxon>
        <taxon>Bacteroidia</taxon>
        <taxon>Bacteroidales</taxon>
        <taxon>Bacteroidaceae</taxon>
        <taxon>Phocaeicola</taxon>
    </lineage>
</organism>
<dbReference type="STRING" id="547042.BACCOPRO_01885"/>
<protein>
    <submittedName>
        <fullName evidence="1">Uncharacterized protein</fullName>
    </submittedName>
</protein>